<evidence type="ECO:0000313" key="1">
    <source>
        <dbReference type="EMBL" id="KAL2723675.1"/>
    </source>
</evidence>
<name>A0ABD2AT53_VESMC</name>
<keyword evidence="2" id="KW-1185">Reference proteome</keyword>
<reference evidence="1 2" key="1">
    <citation type="journal article" date="2024" name="Ann. Entomol. Soc. Am.">
        <title>Genomic analyses of the southern and eastern yellowjacket wasps (Hymenoptera: Vespidae) reveal evolutionary signatures of social life.</title>
        <authorList>
            <person name="Catto M.A."/>
            <person name="Caine P.B."/>
            <person name="Orr S.E."/>
            <person name="Hunt B.G."/>
            <person name="Goodisman M.A.D."/>
        </authorList>
    </citation>
    <scope>NUCLEOTIDE SEQUENCE [LARGE SCALE GENOMIC DNA]</scope>
    <source>
        <strain evidence="1">232</strain>
        <tissue evidence="1">Head and thorax</tissue>
    </source>
</reference>
<keyword evidence="1" id="KW-0675">Receptor</keyword>
<dbReference type="AlphaFoldDB" id="A0ABD2AT53"/>
<gene>
    <name evidence="1" type="ORF">V1477_018907</name>
</gene>
<organism evidence="1 2">
    <name type="scientific">Vespula maculifrons</name>
    <name type="common">Eastern yellow jacket</name>
    <name type="synonym">Wasp</name>
    <dbReference type="NCBI Taxonomy" id="7453"/>
    <lineage>
        <taxon>Eukaryota</taxon>
        <taxon>Metazoa</taxon>
        <taxon>Ecdysozoa</taxon>
        <taxon>Arthropoda</taxon>
        <taxon>Hexapoda</taxon>
        <taxon>Insecta</taxon>
        <taxon>Pterygota</taxon>
        <taxon>Neoptera</taxon>
        <taxon>Endopterygota</taxon>
        <taxon>Hymenoptera</taxon>
        <taxon>Apocrita</taxon>
        <taxon>Aculeata</taxon>
        <taxon>Vespoidea</taxon>
        <taxon>Vespidae</taxon>
        <taxon>Vespinae</taxon>
        <taxon>Vespula</taxon>
    </lineage>
</organism>
<dbReference type="Proteomes" id="UP001607303">
    <property type="component" value="Unassembled WGS sequence"/>
</dbReference>
<protein>
    <submittedName>
        <fullName evidence="1">Dopamine receptor 2 isoform X1</fullName>
    </submittedName>
</protein>
<dbReference type="EMBL" id="JAYRBN010000113">
    <property type="protein sequence ID" value="KAL2723675.1"/>
    <property type="molecule type" value="Genomic_DNA"/>
</dbReference>
<feature type="non-terminal residue" evidence="1">
    <location>
        <position position="166"/>
    </location>
</feature>
<accession>A0ABD2AT53</accession>
<comment type="caution">
    <text evidence="1">The sequence shown here is derived from an EMBL/GenBank/DDBJ whole genome shotgun (WGS) entry which is preliminary data.</text>
</comment>
<proteinExistence type="predicted"/>
<sequence>IGEMIKNQRKILIFGKSTAALLPDASNVFVTLTIKANIRRESSVKIMQDFVASNRNNTAFPEWERADRQVALVIAALVKAAMVVSACLEVVYLILAECDVTQGPVRGHDEKERYVSVMRDTSGHSILQKKKKRNDQLGGTYDEEREQDLTMLRPKDVQQIAFIYNY</sequence>
<evidence type="ECO:0000313" key="2">
    <source>
        <dbReference type="Proteomes" id="UP001607303"/>
    </source>
</evidence>
<feature type="non-terminal residue" evidence="1">
    <location>
        <position position="1"/>
    </location>
</feature>